<proteinExistence type="inferred from homology"/>
<dbReference type="EMBL" id="SLZR01000003">
    <property type="protein sequence ID" value="TCS42436.1"/>
    <property type="molecule type" value="Genomic_DNA"/>
</dbReference>
<name>A0A4V2UK20_9GAMM</name>
<dbReference type="Pfam" id="PF03883">
    <property type="entry name" value="H2O2_YaaD"/>
    <property type="match status" value="1"/>
</dbReference>
<gene>
    <name evidence="2" type="ORF">BCF53_10397</name>
</gene>
<organism evidence="2 3">
    <name type="scientific">Reinekea marinisedimentorum</name>
    <dbReference type="NCBI Taxonomy" id="230495"/>
    <lineage>
        <taxon>Bacteria</taxon>
        <taxon>Pseudomonadati</taxon>
        <taxon>Pseudomonadota</taxon>
        <taxon>Gammaproteobacteria</taxon>
        <taxon>Oceanospirillales</taxon>
        <taxon>Saccharospirillaceae</taxon>
        <taxon>Reinekea</taxon>
    </lineage>
</organism>
<dbReference type="HAMAP" id="MF_00652">
    <property type="entry name" value="UPF0246"/>
    <property type="match status" value="1"/>
</dbReference>
<dbReference type="NCBIfam" id="NF002542">
    <property type="entry name" value="PRK02101.1-3"/>
    <property type="match status" value="1"/>
</dbReference>
<dbReference type="GO" id="GO:0005829">
    <property type="term" value="C:cytosol"/>
    <property type="evidence" value="ECO:0007669"/>
    <property type="project" value="TreeGrafter"/>
</dbReference>
<evidence type="ECO:0000313" key="3">
    <source>
        <dbReference type="Proteomes" id="UP000295793"/>
    </source>
</evidence>
<dbReference type="AlphaFoldDB" id="A0A4V2UK20"/>
<dbReference type="RefSeq" id="WP_341539405.1">
    <property type="nucleotide sequence ID" value="NZ_SLZR01000003.1"/>
</dbReference>
<reference evidence="2 3" key="1">
    <citation type="submission" date="2019-03" db="EMBL/GenBank/DDBJ databases">
        <title>Genomic Encyclopedia of Archaeal and Bacterial Type Strains, Phase II (KMG-II): from individual species to whole genera.</title>
        <authorList>
            <person name="Goeker M."/>
        </authorList>
    </citation>
    <scope>NUCLEOTIDE SEQUENCE [LARGE SCALE GENOMIC DNA]</scope>
    <source>
        <strain evidence="2 3">DSM 15388</strain>
    </source>
</reference>
<keyword evidence="3" id="KW-1185">Reference proteome</keyword>
<evidence type="ECO:0000256" key="1">
    <source>
        <dbReference type="HAMAP-Rule" id="MF_00652"/>
    </source>
</evidence>
<dbReference type="GO" id="GO:0033194">
    <property type="term" value="P:response to hydroperoxide"/>
    <property type="evidence" value="ECO:0007669"/>
    <property type="project" value="TreeGrafter"/>
</dbReference>
<dbReference type="Proteomes" id="UP000295793">
    <property type="component" value="Unassembled WGS sequence"/>
</dbReference>
<dbReference type="PANTHER" id="PTHR30283:SF4">
    <property type="entry name" value="PEROXIDE STRESS RESISTANCE PROTEIN YAAA"/>
    <property type="match status" value="1"/>
</dbReference>
<comment type="caution">
    <text evidence="2">The sequence shown here is derived from an EMBL/GenBank/DDBJ whole genome shotgun (WGS) entry which is preliminary data.</text>
</comment>
<sequence length="261" mass="29749">MLKMLAIISPAKKLDFETESPVSDATDFRFAEEAQALIAHLRDYSTDEIKKLMKLSDALASLNAERYASWHPVMTEQNSKQALFAFKGDVYTGMSADTFTQQQITDAQSKLRILSGLYGLLRPLDRIQPYRLEMGTKLKTEQGSNLYQFWGSKLTDQLNLDIDEVQADMLINLASNEYFSAVQADRVKVPVITPVFKDEKNGEYKIRSFFAKKARGMMVRYILDESPTSEEALKKFNYGGYQFEPAESNATTWVFKRPEKA</sequence>
<protein>
    <recommendedName>
        <fullName evidence="1">UPF0246 protein BCF53_10397</fullName>
    </recommendedName>
</protein>
<accession>A0A4V2UK20</accession>
<dbReference type="PANTHER" id="PTHR30283">
    <property type="entry name" value="PEROXIDE STRESS RESPONSE PROTEIN YAAA"/>
    <property type="match status" value="1"/>
</dbReference>
<dbReference type="InterPro" id="IPR005583">
    <property type="entry name" value="YaaA"/>
</dbReference>
<comment type="similarity">
    <text evidence="1">Belongs to the UPF0246 family.</text>
</comment>
<evidence type="ECO:0000313" key="2">
    <source>
        <dbReference type="EMBL" id="TCS42436.1"/>
    </source>
</evidence>